<dbReference type="AlphaFoldDB" id="A0AAV0E9G1"/>
<accession>A0AAV0E9G1</accession>
<organism evidence="1 2">
    <name type="scientific">Cuscuta epithymum</name>
    <dbReference type="NCBI Taxonomy" id="186058"/>
    <lineage>
        <taxon>Eukaryota</taxon>
        <taxon>Viridiplantae</taxon>
        <taxon>Streptophyta</taxon>
        <taxon>Embryophyta</taxon>
        <taxon>Tracheophyta</taxon>
        <taxon>Spermatophyta</taxon>
        <taxon>Magnoliopsida</taxon>
        <taxon>eudicotyledons</taxon>
        <taxon>Gunneridae</taxon>
        <taxon>Pentapetalae</taxon>
        <taxon>asterids</taxon>
        <taxon>lamiids</taxon>
        <taxon>Solanales</taxon>
        <taxon>Convolvulaceae</taxon>
        <taxon>Cuscuteae</taxon>
        <taxon>Cuscuta</taxon>
        <taxon>Cuscuta subgen. Cuscuta</taxon>
    </lineage>
</organism>
<evidence type="ECO:0000313" key="2">
    <source>
        <dbReference type="Proteomes" id="UP001152523"/>
    </source>
</evidence>
<dbReference type="Proteomes" id="UP001152523">
    <property type="component" value="Unassembled WGS sequence"/>
</dbReference>
<keyword evidence="2" id="KW-1185">Reference proteome</keyword>
<gene>
    <name evidence="1" type="ORF">CEPIT_LOCUS22653</name>
</gene>
<name>A0AAV0E9G1_9ASTE</name>
<protein>
    <submittedName>
        <fullName evidence="1">Uncharacterized protein</fullName>
    </submittedName>
</protein>
<sequence>MTTVGYRSKIQRSLWFVGLKLAEMTEVAHC</sequence>
<evidence type="ECO:0000313" key="1">
    <source>
        <dbReference type="EMBL" id="CAH9119405.1"/>
    </source>
</evidence>
<dbReference type="EMBL" id="CAMAPF010000914">
    <property type="protein sequence ID" value="CAH9119405.1"/>
    <property type="molecule type" value="Genomic_DNA"/>
</dbReference>
<reference evidence="1" key="1">
    <citation type="submission" date="2022-07" db="EMBL/GenBank/DDBJ databases">
        <authorList>
            <person name="Macas J."/>
            <person name="Novak P."/>
            <person name="Neumann P."/>
        </authorList>
    </citation>
    <scope>NUCLEOTIDE SEQUENCE</scope>
</reference>
<comment type="caution">
    <text evidence="1">The sequence shown here is derived from an EMBL/GenBank/DDBJ whole genome shotgun (WGS) entry which is preliminary data.</text>
</comment>
<proteinExistence type="predicted"/>